<dbReference type="EMBL" id="GADI01005589">
    <property type="protein sequence ID" value="JAA68219.1"/>
    <property type="molecule type" value="mRNA"/>
</dbReference>
<organism evidence="3">
    <name type="scientific">Ixodes ricinus</name>
    <name type="common">Common tick</name>
    <name type="synonym">Acarus ricinus</name>
    <dbReference type="NCBI Taxonomy" id="34613"/>
    <lineage>
        <taxon>Eukaryota</taxon>
        <taxon>Metazoa</taxon>
        <taxon>Ecdysozoa</taxon>
        <taxon>Arthropoda</taxon>
        <taxon>Chelicerata</taxon>
        <taxon>Arachnida</taxon>
        <taxon>Acari</taxon>
        <taxon>Parasitiformes</taxon>
        <taxon>Ixodida</taxon>
        <taxon>Ixodoidea</taxon>
        <taxon>Ixodidae</taxon>
        <taxon>Ixodinae</taxon>
        <taxon>Ixodes</taxon>
    </lineage>
</organism>
<feature type="region of interest" description="Disordered" evidence="1">
    <location>
        <begin position="28"/>
        <end position="47"/>
    </location>
</feature>
<accession>A0A0K8RCM0</accession>
<evidence type="ECO:0000256" key="2">
    <source>
        <dbReference type="SAM" id="SignalP"/>
    </source>
</evidence>
<protein>
    <submittedName>
        <fullName evidence="3">Putative ixodes 14 kDa protein</fullName>
    </submittedName>
</protein>
<evidence type="ECO:0000256" key="1">
    <source>
        <dbReference type="SAM" id="MobiDB-lite"/>
    </source>
</evidence>
<dbReference type="AlphaFoldDB" id="A0A0K8RCM0"/>
<reference evidence="3" key="1">
    <citation type="submission" date="2012-12" db="EMBL/GenBank/DDBJ databases">
        <title>Identification and characterization of a phenylalanine ammonia-lyase gene family in Isatis indigotica Fort.</title>
        <authorList>
            <person name="Liu Q."/>
            <person name="Chen J."/>
            <person name="Zhou X."/>
            <person name="Di P."/>
            <person name="Xiao Y."/>
            <person name="Xuan H."/>
            <person name="Zhang L."/>
            <person name="Chen W."/>
        </authorList>
    </citation>
    <scope>NUCLEOTIDE SEQUENCE</scope>
    <source>
        <tissue evidence="3">Salivary gland</tissue>
    </source>
</reference>
<feature type="signal peptide" evidence="2">
    <location>
        <begin position="1"/>
        <end position="20"/>
    </location>
</feature>
<evidence type="ECO:0000313" key="3">
    <source>
        <dbReference type="EMBL" id="JAA68219.1"/>
    </source>
</evidence>
<keyword evidence="2" id="KW-0732">Signal</keyword>
<feature type="chain" id="PRO_5005517452" evidence="2">
    <location>
        <begin position="21"/>
        <end position="133"/>
    </location>
</feature>
<proteinExistence type="evidence at transcript level"/>
<name>A0A0K8RCM0_IXORI</name>
<sequence length="133" mass="14562">MKFYLVAVSGLLAVMSSIHGAKVAVSSETSEQSENTEDPRQPVLCSASPEEQKEIVKCIQTNDTAKRSLGNYSWIFNSSIDVATNICNQSNEYLVEMSDQESESLFNYTLQCEDELGVTTTTASITSSEVEDS</sequence>